<accession>A0A2D0MWS9</accession>
<comment type="caution">
    <text evidence="1">The sequence shown here is derived from an EMBL/GenBank/DDBJ whole genome shotgun (WGS) entry which is preliminary data.</text>
</comment>
<protein>
    <submittedName>
        <fullName evidence="1">Uncharacterized protein</fullName>
    </submittedName>
</protein>
<evidence type="ECO:0000313" key="2">
    <source>
        <dbReference type="Proteomes" id="UP000223913"/>
    </source>
</evidence>
<evidence type="ECO:0000313" key="1">
    <source>
        <dbReference type="EMBL" id="PHN00742.1"/>
    </source>
</evidence>
<name>A0A2D0MWS9_FLAN2</name>
<reference evidence="1 2" key="1">
    <citation type="submission" date="2017-10" db="EMBL/GenBank/DDBJ databases">
        <title>The draft genome sequence of Lewinella nigricans NBRC 102662.</title>
        <authorList>
            <person name="Wang K."/>
        </authorList>
    </citation>
    <scope>NUCLEOTIDE SEQUENCE [LARGE SCALE GENOMIC DNA]</scope>
    <source>
        <strain evidence="1 2">NBRC 102662</strain>
    </source>
</reference>
<organism evidence="1 2">
    <name type="scientific">Flavilitoribacter nigricans (strain ATCC 23147 / DSM 23189 / NBRC 102662 / NCIMB 1420 / SS-2)</name>
    <name type="common">Lewinella nigricans</name>
    <dbReference type="NCBI Taxonomy" id="1122177"/>
    <lineage>
        <taxon>Bacteria</taxon>
        <taxon>Pseudomonadati</taxon>
        <taxon>Bacteroidota</taxon>
        <taxon>Saprospiria</taxon>
        <taxon>Saprospirales</taxon>
        <taxon>Lewinellaceae</taxon>
        <taxon>Flavilitoribacter</taxon>
    </lineage>
</organism>
<dbReference type="AlphaFoldDB" id="A0A2D0MWS9"/>
<sequence>MHILKLVFYVIRFYNKILEKLITKNGKIWPETGWRLRMIPIHPGTRIGNGFSCKYYVGNG</sequence>
<gene>
    <name evidence="1" type="ORF">CRP01_40715</name>
</gene>
<keyword evidence="2" id="KW-1185">Reference proteome</keyword>
<dbReference type="Proteomes" id="UP000223913">
    <property type="component" value="Unassembled WGS sequence"/>
</dbReference>
<dbReference type="EMBL" id="PDUD01000077">
    <property type="protein sequence ID" value="PHN00742.1"/>
    <property type="molecule type" value="Genomic_DNA"/>
</dbReference>
<proteinExistence type="predicted"/>